<comment type="similarity">
    <text evidence="1">Belongs to the Cdt1 family.</text>
</comment>
<dbReference type="OrthoDB" id="341730at2759"/>
<dbReference type="GO" id="GO:0030174">
    <property type="term" value="P:regulation of DNA-templated DNA replication initiation"/>
    <property type="evidence" value="ECO:0007669"/>
    <property type="project" value="InterPro"/>
</dbReference>
<dbReference type="AlphaFoldDB" id="A0A087T0L8"/>
<evidence type="ECO:0000256" key="2">
    <source>
        <dbReference type="ARBA" id="ARBA00023306"/>
    </source>
</evidence>
<dbReference type="EMBL" id="KK112833">
    <property type="protein sequence ID" value="KFM58657.1"/>
    <property type="molecule type" value="Genomic_DNA"/>
</dbReference>
<dbReference type="InterPro" id="IPR038090">
    <property type="entry name" value="Cdt1_C_WH_dom_sf"/>
</dbReference>
<dbReference type="GO" id="GO:0000278">
    <property type="term" value="P:mitotic cell cycle"/>
    <property type="evidence" value="ECO:0007669"/>
    <property type="project" value="TreeGrafter"/>
</dbReference>
<feature type="compositionally biased region" description="Polar residues" evidence="3">
    <location>
        <begin position="208"/>
        <end position="223"/>
    </location>
</feature>
<dbReference type="InterPro" id="IPR045173">
    <property type="entry name" value="Cdt1"/>
</dbReference>
<dbReference type="PANTHER" id="PTHR28637:SF1">
    <property type="entry name" value="DNA REPLICATION FACTOR CDT1"/>
    <property type="match status" value="1"/>
</dbReference>
<dbReference type="InterPro" id="IPR014939">
    <property type="entry name" value="CDT1_Gemini-bd-like"/>
</dbReference>
<dbReference type="SMART" id="SM01075">
    <property type="entry name" value="CDT1"/>
    <property type="match status" value="1"/>
</dbReference>
<gene>
    <name evidence="5" type="ORF">X975_21121</name>
</gene>
<dbReference type="PANTHER" id="PTHR28637">
    <property type="entry name" value="DNA REPLICATION FACTOR CDT1"/>
    <property type="match status" value="1"/>
</dbReference>
<proteinExistence type="inferred from homology"/>
<feature type="region of interest" description="Disordered" evidence="3">
    <location>
        <begin position="172"/>
        <end position="227"/>
    </location>
</feature>
<keyword evidence="6" id="KW-1185">Reference proteome</keyword>
<feature type="compositionally biased region" description="Basic and acidic residues" evidence="3">
    <location>
        <begin position="111"/>
        <end position="128"/>
    </location>
</feature>
<dbReference type="Pfam" id="PF08839">
    <property type="entry name" value="CDT1"/>
    <property type="match status" value="1"/>
</dbReference>
<dbReference type="InterPro" id="IPR032054">
    <property type="entry name" value="Cdt1_C"/>
</dbReference>
<dbReference type="CDD" id="cd08767">
    <property type="entry name" value="Cdt1_c"/>
    <property type="match status" value="1"/>
</dbReference>
<evidence type="ECO:0000313" key="6">
    <source>
        <dbReference type="Proteomes" id="UP000054359"/>
    </source>
</evidence>
<keyword evidence="2" id="KW-0131">Cell cycle</keyword>
<dbReference type="GO" id="GO:0000076">
    <property type="term" value="P:DNA replication checkpoint signaling"/>
    <property type="evidence" value="ECO:0007669"/>
    <property type="project" value="TreeGrafter"/>
</dbReference>
<dbReference type="Pfam" id="PF16679">
    <property type="entry name" value="CDT1_C"/>
    <property type="match status" value="1"/>
</dbReference>
<dbReference type="GO" id="GO:0005634">
    <property type="term" value="C:nucleus"/>
    <property type="evidence" value="ECO:0007669"/>
    <property type="project" value="TreeGrafter"/>
</dbReference>
<feature type="region of interest" description="Disordered" evidence="3">
    <location>
        <begin position="102"/>
        <end position="138"/>
    </location>
</feature>
<dbReference type="OMA" id="ILWHYFI"/>
<dbReference type="Gene3D" id="1.10.10.1420">
    <property type="entry name" value="DNA replication factor Cdt1, C-terminal WH domain"/>
    <property type="match status" value="1"/>
</dbReference>
<organism evidence="5 6">
    <name type="scientific">Stegodyphus mimosarum</name>
    <name type="common">African social velvet spider</name>
    <dbReference type="NCBI Taxonomy" id="407821"/>
    <lineage>
        <taxon>Eukaryota</taxon>
        <taxon>Metazoa</taxon>
        <taxon>Ecdysozoa</taxon>
        <taxon>Arthropoda</taxon>
        <taxon>Chelicerata</taxon>
        <taxon>Arachnida</taxon>
        <taxon>Araneae</taxon>
        <taxon>Araneomorphae</taxon>
        <taxon>Entelegynae</taxon>
        <taxon>Eresoidea</taxon>
        <taxon>Eresidae</taxon>
        <taxon>Stegodyphus</taxon>
    </lineage>
</organism>
<dbReference type="GO" id="GO:0071163">
    <property type="term" value="P:DNA replication preinitiation complex assembly"/>
    <property type="evidence" value="ECO:0007669"/>
    <property type="project" value="InterPro"/>
</dbReference>
<evidence type="ECO:0000256" key="3">
    <source>
        <dbReference type="SAM" id="MobiDB-lite"/>
    </source>
</evidence>
<reference evidence="5 6" key="1">
    <citation type="submission" date="2013-11" db="EMBL/GenBank/DDBJ databases">
        <title>Genome sequencing of Stegodyphus mimosarum.</title>
        <authorList>
            <person name="Bechsgaard J."/>
        </authorList>
    </citation>
    <scope>NUCLEOTIDE SEQUENCE [LARGE SCALE GENOMIC DNA]</scope>
</reference>
<dbReference type="GO" id="GO:0070182">
    <property type="term" value="F:DNA polymerase binding"/>
    <property type="evidence" value="ECO:0007669"/>
    <property type="project" value="TreeGrafter"/>
</dbReference>
<dbReference type="STRING" id="407821.A0A087T0L8"/>
<feature type="domain" description="CDT1 Geminin-binding" evidence="4">
    <location>
        <begin position="358"/>
        <end position="542"/>
    </location>
</feature>
<dbReference type="InterPro" id="IPR036390">
    <property type="entry name" value="WH_DNA-bd_sf"/>
</dbReference>
<protein>
    <submittedName>
        <fullName evidence="5">DNA replication factor Cdt1</fullName>
    </submittedName>
</protein>
<feature type="compositionally biased region" description="Polar residues" evidence="3">
    <location>
        <begin position="129"/>
        <end position="138"/>
    </location>
</feature>
<name>A0A087T0L8_STEMI</name>
<accession>A0A087T0L8</accession>
<dbReference type="Proteomes" id="UP000054359">
    <property type="component" value="Unassembled WGS sequence"/>
</dbReference>
<dbReference type="SUPFAM" id="SSF46785">
    <property type="entry name" value="Winged helix' DNA-binding domain"/>
    <property type="match status" value="1"/>
</dbReference>
<evidence type="ECO:0000259" key="4">
    <source>
        <dbReference type="SMART" id="SM01075"/>
    </source>
</evidence>
<feature type="non-terminal residue" evidence="5">
    <location>
        <position position="722"/>
    </location>
</feature>
<evidence type="ECO:0000313" key="5">
    <source>
        <dbReference type="EMBL" id="KFM58657.1"/>
    </source>
</evidence>
<sequence length="722" mass="81378">MSQTTVTSFYNTRKRFKDHSKVVKAADLKTNAGPFSSNAEKLQDETAEGHMKLASVNVKEEKKCKAKKKTNKTTNSDIRAVFASKREKNLASETVNQSKIINKKPFPFGGKKSENVEHTKNADEKKEIQSTSTANTSSEISEFDNIVVGKEKILNDNEKLVKSISKCETTIEVNETPRTPKRNLSDPDDSTPSKKKLLISETKKPQMKSVSEQSDNSKQSNVELSMPAEHSVRRKLLLFSEENETSPIRKIAQAVNDKVSKESNDIGNDNNVVNKNLISVPNDSKSKILSSGGIEDLKKSLEKFSNLSSDIKAFRANSFKSTSTISTQSSLKPPVILKKPAYKKFSHLTASESSELVLPYKYKILLEIFRCTDTVVSMLHNRKEKITFEKVQNGVQKMMRKSFTETHLGQIVAILPSAYSISLENCSSAFINKKKRGLDYQLVISPNFAENEDTSRGSECNSSARDIHKTSKSKAFIHMSPQFLLERQKSFANCLLKRTKEYHQKFLTSLKLPVIPENSIMRWHPKFLVDSVPDIKAASLPKAPEVKICSAKDVLEKLRGSVQIKVEKALQSVTEEKKNVINLTEQKSECNKTKKTSALKGICSDLLEKIRAREAAKLLETVTRSPNETKRLATLERLPKIVHILWHYFIAERKAAVPVDLAVEKIIHSFNSLTTPDEVKEHLQLITEKFPGWLTFIQIPKGEYITMDKKRNISEMLDTLKV</sequence>
<evidence type="ECO:0000256" key="1">
    <source>
        <dbReference type="ARBA" id="ARBA00008356"/>
    </source>
</evidence>
<dbReference type="CDD" id="cd08674">
    <property type="entry name" value="Cdt1_m"/>
    <property type="match status" value="1"/>
</dbReference>
<dbReference type="GO" id="GO:0003677">
    <property type="term" value="F:DNA binding"/>
    <property type="evidence" value="ECO:0007669"/>
    <property type="project" value="InterPro"/>
</dbReference>